<sequence length="358" mass="38920">MEIFRVLVINPGSTSTKIAVYDNEKSIFLKNIKHPAHELEPFKTIADQYEFRKEVILNELINADIDIERIDGVMARGGLVKPISSGVYEVNEALKRDLRIGILGQHASNLGGLIADDIAKSLPHARAFIADPVVVDELEEVARITGCPSMPRRSIFHALNQKAVGRLFARTRGFVYEELNLIVAHMGGGVSIGAHRQGKVIDVNNAIDGYGPFSPERAGTLPSGALVDACFSGKYTYDEMKKIVTGNGGLVAHLGTNQAYEVEKRVKAGDEHAKLILSAMCYQIAKTIGGCAAVLKGKVNGIILTGGIAHDNFVINYIKEMVDFIAPVAVYPGEDEMTALMQNGLMVLRNQVECKVYA</sequence>
<dbReference type="Pfam" id="PF00871">
    <property type="entry name" value="Acetate_kinase"/>
    <property type="match status" value="1"/>
</dbReference>
<dbReference type="NCBIfam" id="TIGR02707">
    <property type="entry name" value="butyr_kinase"/>
    <property type="match status" value="1"/>
</dbReference>
<comment type="similarity">
    <text evidence="2 9 10">Belongs to the acetokinase family.</text>
</comment>
<dbReference type="InterPro" id="IPR023865">
    <property type="entry name" value="Aliphatic_acid_kinase_CS"/>
</dbReference>
<dbReference type="NCBIfam" id="NF002834">
    <property type="entry name" value="PRK03011.1-5"/>
    <property type="match status" value="1"/>
</dbReference>
<dbReference type="Proteomes" id="UP000319040">
    <property type="component" value="Unassembled WGS sequence"/>
</dbReference>
<dbReference type="RefSeq" id="WP_142534386.1">
    <property type="nucleotide sequence ID" value="NZ_FXTB01000010.1"/>
</dbReference>
<evidence type="ECO:0000256" key="5">
    <source>
        <dbReference type="ARBA" id="ARBA00022741"/>
    </source>
</evidence>
<keyword evidence="4 9" id="KW-0808">Transferase</keyword>
<dbReference type="SUPFAM" id="SSF53067">
    <property type="entry name" value="Actin-like ATPase domain"/>
    <property type="match status" value="2"/>
</dbReference>
<protein>
    <recommendedName>
        <fullName evidence="9">Probable butyrate kinase</fullName>
        <shortName evidence="9">BK</shortName>
        <ecNumber evidence="9">2.7.2.7</ecNumber>
    </recommendedName>
    <alternativeName>
        <fullName evidence="9">Branched-chain carboxylic acid kinase</fullName>
    </alternativeName>
</protein>
<evidence type="ECO:0000256" key="7">
    <source>
        <dbReference type="ARBA" id="ARBA00022840"/>
    </source>
</evidence>
<proteinExistence type="inferred from homology"/>
<evidence type="ECO:0000256" key="2">
    <source>
        <dbReference type="ARBA" id="ARBA00008748"/>
    </source>
</evidence>
<dbReference type="AlphaFoldDB" id="A0A521EPK1"/>
<dbReference type="GO" id="GO:0047761">
    <property type="term" value="F:butyrate kinase activity"/>
    <property type="evidence" value="ECO:0007669"/>
    <property type="project" value="UniProtKB-UniRule"/>
</dbReference>
<keyword evidence="3 9" id="KW-0963">Cytoplasm</keyword>
<keyword evidence="6 9" id="KW-0418">Kinase</keyword>
<dbReference type="PROSITE" id="PS01076">
    <property type="entry name" value="ACETATE_KINASE_2"/>
    <property type="match status" value="1"/>
</dbReference>
<evidence type="ECO:0000256" key="1">
    <source>
        <dbReference type="ARBA" id="ARBA00004496"/>
    </source>
</evidence>
<dbReference type="EMBL" id="FXTB01000010">
    <property type="protein sequence ID" value="SMO85845.1"/>
    <property type="molecule type" value="Genomic_DNA"/>
</dbReference>
<keyword evidence="12" id="KW-1185">Reference proteome</keyword>
<dbReference type="InterPro" id="IPR000890">
    <property type="entry name" value="Aliphatic_acid_kin_short-chain"/>
</dbReference>
<evidence type="ECO:0000256" key="9">
    <source>
        <dbReference type="HAMAP-Rule" id="MF_00542"/>
    </source>
</evidence>
<organism evidence="11 12">
    <name type="scientific">Saccharicrinis carchari</name>
    <dbReference type="NCBI Taxonomy" id="1168039"/>
    <lineage>
        <taxon>Bacteria</taxon>
        <taxon>Pseudomonadati</taxon>
        <taxon>Bacteroidota</taxon>
        <taxon>Bacteroidia</taxon>
        <taxon>Marinilabiliales</taxon>
        <taxon>Marinilabiliaceae</taxon>
        <taxon>Saccharicrinis</taxon>
    </lineage>
</organism>
<gene>
    <name evidence="9" type="primary">buk</name>
    <name evidence="11" type="ORF">SAMN06265379_11065</name>
</gene>
<dbReference type="Gene3D" id="3.30.420.40">
    <property type="match status" value="2"/>
</dbReference>
<comment type="catalytic activity">
    <reaction evidence="8 9">
        <text>butanoate + ATP = butanoyl phosphate + ADP</text>
        <dbReference type="Rhea" id="RHEA:13585"/>
        <dbReference type="ChEBI" id="CHEBI:17968"/>
        <dbReference type="ChEBI" id="CHEBI:30616"/>
        <dbReference type="ChEBI" id="CHEBI:58079"/>
        <dbReference type="ChEBI" id="CHEBI:456216"/>
        <dbReference type="EC" id="2.7.2.7"/>
    </reaction>
</comment>
<evidence type="ECO:0000256" key="4">
    <source>
        <dbReference type="ARBA" id="ARBA00022679"/>
    </source>
</evidence>
<evidence type="ECO:0000256" key="10">
    <source>
        <dbReference type="RuleBase" id="RU003835"/>
    </source>
</evidence>
<evidence type="ECO:0000256" key="8">
    <source>
        <dbReference type="ARBA" id="ARBA00048596"/>
    </source>
</evidence>
<dbReference type="PANTHER" id="PTHR21060:SF3">
    <property type="entry name" value="BUTYRATE KINASE 2-RELATED"/>
    <property type="match status" value="1"/>
</dbReference>
<comment type="subcellular location">
    <subcellularLocation>
        <location evidence="1 9">Cytoplasm</location>
    </subcellularLocation>
</comment>
<dbReference type="GO" id="GO:0006083">
    <property type="term" value="P:acetate metabolic process"/>
    <property type="evidence" value="ECO:0007669"/>
    <property type="project" value="TreeGrafter"/>
</dbReference>
<dbReference type="PROSITE" id="PS01075">
    <property type="entry name" value="ACETATE_KINASE_1"/>
    <property type="match status" value="1"/>
</dbReference>
<dbReference type="GO" id="GO:0008776">
    <property type="term" value="F:acetate kinase activity"/>
    <property type="evidence" value="ECO:0007669"/>
    <property type="project" value="TreeGrafter"/>
</dbReference>
<dbReference type="InterPro" id="IPR043129">
    <property type="entry name" value="ATPase_NBD"/>
</dbReference>
<evidence type="ECO:0000256" key="6">
    <source>
        <dbReference type="ARBA" id="ARBA00022777"/>
    </source>
</evidence>
<reference evidence="11 12" key="1">
    <citation type="submission" date="2017-05" db="EMBL/GenBank/DDBJ databases">
        <authorList>
            <person name="Varghese N."/>
            <person name="Submissions S."/>
        </authorList>
    </citation>
    <scope>NUCLEOTIDE SEQUENCE [LARGE SCALE GENOMIC DNA]</scope>
    <source>
        <strain evidence="11 12">DSM 27040</strain>
    </source>
</reference>
<evidence type="ECO:0000313" key="12">
    <source>
        <dbReference type="Proteomes" id="UP000319040"/>
    </source>
</evidence>
<dbReference type="InterPro" id="IPR011245">
    <property type="entry name" value="Butyrate_kin"/>
</dbReference>
<evidence type="ECO:0000256" key="3">
    <source>
        <dbReference type="ARBA" id="ARBA00022490"/>
    </source>
</evidence>
<dbReference type="GO" id="GO:0005524">
    <property type="term" value="F:ATP binding"/>
    <property type="evidence" value="ECO:0007669"/>
    <property type="project" value="UniProtKB-KW"/>
</dbReference>
<dbReference type="GO" id="GO:0005737">
    <property type="term" value="C:cytoplasm"/>
    <property type="evidence" value="ECO:0007669"/>
    <property type="project" value="UniProtKB-SubCell"/>
</dbReference>
<dbReference type="CDD" id="cd24011">
    <property type="entry name" value="ASKHA_NBD_BK"/>
    <property type="match status" value="1"/>
</dbReference>
<accession>A0A521EPK1</accession>
<keyword evidence="5 9" id="KW-0547">Nucleotide-binding</keyword>
<evidence type="ECO:0000313" key="11">
    <source>
        <dbReference type="EMBL" id="SMO85845.1"/>
    </source>
</evidence>
<dbReference type="OrthoDB" id="9771859at2"/>
<dbReference type="HAMAP" id="MF_00542">
    <property type="entry name" value="Butyrate_kinase"/>
    <property type="match status" value="1"/>
</dbReference>
<dbReference type="PRINTS" id="PR00471">
    <property type="entry name" value="ACETATEKNASE"/>
</dbReference>
<keyword evidence="7 9" id="KW-0067">ATP-binding</keyword>
<dbReference type="EC" id="2.7.2.7" evidence="9"/>
<name>A0A521EPK1_SACCC</name>
<dbReference type="PANTHER" id="PTHR21060">
    <property type="entry name" value="ACETATE KINASE"/>
    <property type="match status" value="1"/>
</dbReference>
<dbReference type="PIRSF" id="PIRSF036458">
    <property type="entry name" value="Butyrate_kin"/>
    <property type="match status" value="1"/>
</dbReference>